<dbReference type="SUPFAM" id="SSF50978">
    <property type="entry name" value="WD40 repeat-like"/>
    <property type="match status" value="1"/>
</dbReference>
<dbReference type="PANTHER" id="PTHR44376">
    <property type="entry name" value="TRANSCRIPTIONAL REGULATOR OF FILAMENTOUS GROWTH FLO8"/>
    <property type="match status" value="1"/>
</dbReference>
<feature type="region of interest" description="Disordered" evidence="4">
    <location>
        <begin position="301"/>
        <end position="320"/>
    </location>
</feature>
<dbReference type="Gene3D" id="2.130.10.10">
    <property type="entry name" value="YVTN repeat-like/Quinoprotein amine dehydrogenase"/>
    <property type="match status" value="2"/>
</dbReference>
<feature type="repeat" description="WD" evidence="3">
    <location>
        <begin position="436"/>
        <end position="468"/>
    </location>
</feature>
<dbReference type="PRINTS" id="PR00320">
    <property type="entry name" value="GPROTEINBRPT"/>
</dbReference>
<keyword evidence="2" id="KW-0677">Repeat</keyword>
<accession>A0AAV5IQT5</accession>
<keyword evidence="1 3" id="KW-0853">WD repeat</keyword>
<dbReference type="InterPro" id="IPR015943">
    <property type="entry name" value="WD40/YVTN_repeat-like_dom_sf"/>
</dbReference>
<evidence type="ECO:0000256" key="3">
    <source>
        <dbReference type="PROSITE-ProRule" id="PRU00221"/>
    </source>
</evidence>
<evidence type="ECO:0000256" key="2">
    <source>
        <dbReference type="ARBA" id="ARBA00022737"/>
    </source>
</evidence>
<sequence length="676" mass="75722">MASGDAWDFQKAFDLYLYDYLVKKNRRKTAAIFKAEANVDKPVLIDTPMGFLHEWWSIFYDVYVSRQPMQQEANAEEASIKAVRMTENPLQSVHPIDPQLMRNQPRSGQVPINFDLKMMLGQPAACLLAAKQYEEKQLRQATRNFDPSSQLIDTNKLTVSKSVPANSSHLQREICNVDQGHGVRDCSYGISLERNTLLDPTLFGSQRSILPFTGPIAAEINEGINQVTLTGCTLQPSNYQQQLQISTTKHQSTSSAKGMSSMLGNVASIFSGSSAEFNHRSSNLPEGELSRKNTQKAVPMTQTAKRQNQLDEAQHYEDGKRKKKLETLRIEDKTKDCAQAGENRTVDENVDSFLSHEHEHVNSTSTPFSKLIRHSRSGNKNEHKGFSFEEIGCLHSSKSKILCCHFSSDGKLLASAGHEKKVFVWDMENFCSFRSSDGHGLLITDVRFRPYSTIFATSSFDKTVKIWDAARPNKSLFQLLGHAEQVMSLDFHPRKTDLLCSCDGNDEIRLWNVNQCSCLHVSKGATKQVRFQPQLGKLIATATGKGVNVIDVETNSLQFCFKEHSKEVLSICWDSNGKYIASISEDSAQVWSVSDRKCLHKLQSNGNKFQSCIFHPGYSQLLVIGGYQSLEFWNPIESNKTWAVEAHNGLISALADSVNTGMIASASHDQCVKVWK</sequence>
<dbReference type="Pfam" id="PF00400">
    <property type="entry name" value="WD40"/>
    <property type="match status" value="5"/>
</dbReference>
<dbReference type="InterPro" id="IPR036322">
    <property type="entry name" value="WD40_repeat_dom_sf"/>
</dbReference>
<dbReference type="PROSITE" id="PS50294">
    <property type="entry name" value="WD_REPEATS_REGION"/>
    <property type="match status" value="4"/>
</dbReference>
<organism evidence="5 6">
    <name type="scientific">Rubroshorea leprosula</name>
    <dbReference type="NCBI Taxonomy" id="152421"/>
    <lineage>
        <taxon>Eukaryota</taxon>
        <taxon>Viridiplantae</taxon>
        <taxon>Streptophyta</taxon>
        <taxon>Embryophyta</taxon>
        <taxon>Tracheophyta</taxon>
        <taxon>Spermatophyta</taxon>
        <taxon>Magnoliopsida</taxon>
        <taxon>eudicotyledons</taxon>
        <taxon>Gunneridae</taxon>
        <taxon>Pentapetalae</taxon>
        <taxon>rosids</taxon>
        <taxon>malvids</taxon>
        <taxon>Malvales</taxon>
        <taxon>Dipterocarpaceae</taxon>
        <taxon>Rubroshorea</taxon>
    </lineage>
</organism>
<dbReference type="SMART" id="SM00320">
    <property type="entry name" value="WD40"/>
    <property type="match status" value="7"/>
</dbReference>
<dbReference type="PROSITE" id="PS00678">
    <property type="entry name" value="WD_REPEATS_1"/>
    <property type="match status" value="1"/>
</dbReference>
<dbReference type="AlphaFoldDB" id="A0AAV5IQT5"/>
<evidence type="ECO:0000256" key="4">
    <source>
        <dbReference type="SAM" id="MobiDB-lite"/>
    </source>
</evidence>
<dbReference type="InterPro" id="IPR019775">
    <property type="entry name" value="WD40_repeat_CS"/>
</dbReference>
<keyword evidence="6" id="KW-1185">Reference proteome</keyword>
<feature type="repeat" description="WD" evidence="3">
    <location>
        <begin position="394"/>
        <end position="429"/>
    </location>
</feature>
<dbReference type="PROSITE" id="PS50896">
    <property type="entry name" value="LISH"/>
    <property type="match status" value="1"/>
</dbReference>
<dbReference type="CDD" id="cd00200">
    <property type="entry name" value="WD40"/>
    <property type="match status" value="1"/>
</dbReference>
<dbReference type="InterPro" id="IPR044716">
    <property type="entry name" value="LEUNIG-like"/>
</dbReference>
<name>A0AAV5IQT5_9ROSI</name>
<comment type="caution">
    <text evidence="5">The sequence shown here is derived from an EMBL/GenBank/DDBJ whole genome shotgun (WGS) entry which is preliminary data.</text>
</comment>
<reference evidence="5 6" key="1">
    <citation type="journal article" date="2021" name="Commun. Biol.">
        <title>The genome of Shorea leprosula (Dipterocarpaceae) highlights the ecological relevance of drought in aseasonal tropical rainforests.</title>
        <authorList>
            <person name="Ng K.K.S."/>
            <person name="Kobayashi M.J."/>
            <person name="Fawcett J.A."/>
            <person name="Hatakeyama M."/>
            <person name="Paape T."/>
            <person name="Ng C.H."/>
            <person name="Ang C.C."/>
            <person name="Tnah L.H."/>
            <person name="Lee C.T."/>
            <person name="Nishiyama T."/>
            <person name="Sese J."/>
            <person name="O'Brien M.J."/>
            <person name="Copetti D."/>
            <person name="Mohd Noor M.I."/>
            <person name="Ong R.C."/>
            <person name="Putra M."/>
            <person name="Sireger I.Z."/>
            <person name="Indrioko S."/>
            <person name="Kosugi Y."/>
            <person name="Izuno A."/>
            <person name="Isagi Y."/>
            <person name="Lee S.L."/>
            <person name="Shimizu K.K."/>
        </authorList>
    </citation>
    <scope>NUCLEOTIDE SEQUENCE [LARGE SCALE GENOMIC DNA]</scope>
    <source>
        <strain evidence="5">214</strain>
    </source>
</reference>
<dbReference type="Proteomes" id="UP001054252">
    <property type="component" value="Unassembled WGS sequence"/>
</dbReference>
<gene>
    <name evidence="5" type="ORF">SLEP1_g13570</name>
</gene>
<dbReference type="InterPro" id="IPR020472">
    <property type="entry name" value="WD40_PAC1"/>
</dbReference>
<dbReference type="InterPro" id="IPR006594">
    <property type="entry name" value="LisH"/>
</dbReference>
<protein>
    <recommendedName>
        <fullName evidence="7">Transcriptional corepressor LEUNIG-like</fullName>
    </recommendedName>
</protein>
<proteinExistence type="predicted"/>
<evidence type="ECO:0008006" key="7">
    <source>
        <dbReference type="Google" id="ProtNLM"/>
    </source>
</evidence>
<dbReference type="InterPro" id="IPR001680">
    <property type="entry name" value="WD40_rpt"/>
</dbReference>
<dbReference type="PROSITE" id="PS50082">
    <property type="entry name" value="WD_REPEATS_2"/>
    <property type="match status" value="4"/>
</dbReference>
<dbReference type="EMBL" id="BPVZ01000016">
    <property type="protein sequence ID" value="GKV00961.1"/>
    <property type="molecule type" value="Genomic_DNA"/>
</dbReference>
<evidence type="ECO:0000313" key="5">
    <source>
        <dbReference type="EMBL" id="GKV00961.1"/>
    </source>
</evidence>
<feature type="repeat" description="WD" evidence="3">
    <location>
        <begin position="479"/>
        <end position="521"/>
    </location>
</feature>
<evidence type="ECO:0000256" key="1">
    <source>
        <dbReference type="ARBA" id="ARBA00022574"/>
    </source>
</evidence>
<evidence type="ECO:0000313" key="6">
    <source>
        <dbReference type="Proteomes" id="UP001054252"/>
    </source>
</evidence>
<feature type="compositionally biased region" description="Basic and acidic residues" evidence="4">
    <location>
        <begin position="308"/>
        <end position="320"/>
    </location>
</feature>
<dbReference type="PANTHER" id="PTHR44376:SF8">
    <property type="entry name" value="TRANSCRIPTIONAL COREPRESSOR LEUNIG-LIKE"/>
    <property type="match status" value="1"/>
</dbReference>
<feature type="repeat" description="WD" evidence="3">
    <location>
        <begin position="644"/>
        <end position="676"/>
    </location>
</feature>
<dbReference type="GO" id="GO:0003714">
    <property type="term" value="F:transcription corepressor activity"/>
    <property type="evidence" value="ECO:0007669"/>
    <property type="project" value="InterPro"/>
</dbReference>